<dbReference type="AlphaFoldDB" id="A0A452ZBF9"/>
<evidence type="ECO:0000313" key="2">
    <source>
        <dbReference type="Proteomes" id="UP000015105"/>
    </source>
</evidence>
<reference evidence="1" key="5">
    <citation type="journal article" date="2021" name="G3 (Bethesda)">
        <title>Aegilops tauschii genome assembly Aet v5.0 features greater sequence contiguity and improved annotation.</title>
        <authorList>
            <person name="Wang L."/>
            <person name="Zhu T."/>
            <person name="Rodriguez J.C."/>
            <person name="Deal K.R."/>
            <person name="Dubcovsky J."/>
            <person name="McGuire P.E."/>
            <person name="Lux T."/>
            <person name="Spannagl M."/>
            <person name="Mayer K.F.X."/>
            <person name="Baldrich P."/>
            <person name="Meyers B.C."/>
            <person name="Huo N."/>
            <person name="Gu Y.Q."/>
            <person name="Zhou H."/>
            <person name="Devos K.M."/>
            <person name="Bennetzen J.L."/>
            <person name="Unver T."/>
            <person name="Budak H."/>
            <person name="Gulick P.J."/>
            <person name="Galiba G."/>
            <person name="Kalapos B."/>
            <person name="Nelson D.R."/>
            <person name="Li P."/>
            <person name="You F.M."/>
            <person name="Luo M.C."/>
            <person name="Dvorak J."/>
        </authorList>
    </citation>
    <scope>NUCLEOTIDE SEQUENCE [LARGE SCALE GENOMIC DNA]</scope>
    <source>
        <strain evidence="1">cv. AL8/78</strain>
    </source>
</reference>
<sequence length="67" mass="7332">VCSCSRVPMLVGFYSLGSGSLRYIEYANLVNAIPVHNLEKETSLSSLQRSFHKDFSCSMALPPVSPP</sequence>
<evidence type="ECO:0000313" key="1">
    <source>
        <dbReference type="EnsemblPlants" id="AET1Gv20694900.3"/>
    </source>
</evidence>
<dbReference type="Gramene" id="AET1Gv20694900.3">
    <property type="protein sequence ID" value="AET1Gv20694900.3"/>
    <property type="gene ID" value="AET1Gv20694900"/>
</dbReference>
<dbReference type="EnsemblPlants" id="AET1Gv20694900.3">
    <property type="protein sequence ID" value="AET1Gv20694900.3"/>
    <property type="gene ID" value="AET1Gv20694900"/>
</dbReference>
<keyword evidence="2" id="KW-1185">Reference proteome</keyword>
<reference evidence="2" key="1">
    <citation type="journal article" date="2014" name="Science">
        <title>Ancient hybridizations among the ancestral genomes of bread wheat.</title>
        <authorList>
            <consortium name="International Wheat Genome Sequencing Consortium,"/>
            <person name="Marcussen T."/>
            <person name="Sandve S.R."/>
            <person name="Heier L."/>
            <person name="Spannagl M."/>
            <person name="Pfeifer M."/>
            <person name="Jakobsen K.S."/>
            <person name="Wulff B.B."/>
            <person name="Steuernagel B."/>
            <person name="Mayer K.F."/>
            <person name="Olsen O.A."/>
        </authorList>
    </citation>
    <scope>NUCLEOTIDE SEQUENCE [LARGE SCALE GENOMIC DNA]</scope>
    <source>
        <strain evidence="2">cv. AL8/78</strain>
    </source>
</reference>
<reference evidence="2" key="2">
    <citation type="journal article" date="2017" name="Nat. Plants">
        <title>The Aegilops tauschii genome reveals multiple impacts of transposons.</title>
        <authorList>
            <person name="Zhao G."/>
            <person name="Zou C."/>
            <person name="Li K."/>
            <person name="Wang K."/>
            <person name="Li T."/>
            <person name="Gao L."/>
            <person name="Zhang X."/>
            <person name="Wang H."/>
            <person name="Yang Z."/>
            <person name="Liu X."/>
            <person name="Jiang W."/>
            <person name="Mao L."/>
            <person name="Kong X."/>
            <person name="Jiao Y."/>
            <person name="Jia J."/>
        </authorList>
    </citation>
    <scope>NUCLEOTIDE SEQUENCE [LARGE SCALE GENOMIC DNA]</scope>
    <source>
        <strain evidence="2">cv. AL8/78</strain>
    </source>
</reference>
<proteinExistence type="predicted"/>
<protein>
    <submittedName>
        <fullName evidence="1">Uncharacterized protein</fullName>
    </submittedName>
</protein>
<name>A0A452ZBF9_AEGTS</name>
<reference evidence="1" key="4">
    <citation type="submission" date="2019-03" db="UniProtKB">
        <authorList>
            <consortium name="EnsemblPlants"/>
        </authorList>
    </citation>
    <scope>IDENTIFICATION</scope>
</reference>
<accession>A0A452ZBF9</accession>
<organism evidence="1 2">
    <name type="scientific">Aegilops tauschii subsp. strangulata</name>
    <name type="common">Goatgrass</name>
    <dbReference type="NCBI Taxonomy" id="200361"/>
    <lineage>
        <taxon>Eukaryota</taxon>
        <taxon>Viridiplantae</taxon>
        <taxon>Streptophyta</taxon>
        <taxon>Embryophyta</taxon>
        <taxon>Tracheophyta</taxon>
        <taxon>Spermatophyta</taxon>
        <taxon>Magnoliopsida</taxon>
        <taxon>Liliopsida</taxon>
        <taxon>Poales</taxon>
        <taxon>Poaceae</taxon>
        <taxon>BOP clade</taxon>
        <taxon>Pooideae</taxon>
        <taxon>Triticodae</taxon>
        <taxon>Triticeae</taxon>
        <taxon>Triticinae</taxon>
        <taxon>Aegilops</taxon>
    </lineage>
</organism>
<reference evidence="1" key="3">
    <citation type="journal article" date="2017" name="Nature">
        <title>Genome sequence of the progenitor of the wheat D genome Aegilops tauschii.</title>
        <authorList>
            <person name="Luo M.C."/>
            <person name="Gu Y.Q."/>
            <person name="Puiu D."/>
            <person name="Wang H."/>
            <person name="Twardziok S.O."/>
            <person name="Deal K.R."/>
            <person name="Huo N."/>
            <person name="Zhu T."/>
            <person name="Wang L."/>
            <person name="Wang Y."/>
            <person name="McGuire P.E."/>
            <person name="Liu S."/>
            <person name="Long H."/>
            <person name="Ramasamy R.K."/>
            <person name="Rodriguez J.C."/>
            <person name="Van S.L."/>
            <person name="Yuan L."/>
            <person name="Wang Z."/>
            <person name="Xia Z."/>
            <person name="Xiao L."/>
            <person name="Anderson O.D."/>
            <person name="Ouyang S."/>
            <person name="Liang Y."/>
            <person name="Zimin A.V."/>
            <person name="Pertea G."/>
            <person name="Qi P."/>
            <person name="Bennetzen J.L."/>
            <person name="Dai X."/>
            <person name="Dawson M.W."/>
            <person name="Muller H.G."/>
            <person name="Kugler K."/>
            <person name="Rivarola-Duarte L."/>
            <person name="Spannagl M."/>
            <person name="Mayer K.F.X."/>
            <person name="Lu F.H."/>
            <person name="Bevan M.W."/>
            <person name="Leroy P."/>
            <person name="Li P."/>
            <person name="You F.M."/>
            <person name="Sun Q."/>
            <person name="Liu Z."/>
            <person name="Lyons E."/>
            <person name="Wicker T."/>
            <person name="Salzberg S.L."/>
            <person name="Devos K.M."/>
            <person name="Dvorak J."/>
        </authorList>
    </citation>
    <scope>NUCLEOTIDE SEQUENCE [LARGE SCALE GENOMIC DNA]</scope>
    <source>
        <strain evidence="1">cv. AL8/78</strain>
    </source>
</reference>
<dbReference type="Proteomes" id="UP000015105">
    <property type="component" value="Chromosome 1D"/>
</dbReference>